<proteinExistence type="predicted"/>
<reference evidence="2" key="1">
    <citation type="journal article" date="2019" name="Int. J. Syst. Evol. Microbiol.">
        <title>The Global Catalogue of Microorganisms (GCM) 10K type strain sequencing project: providing services to taxonomists for standard genome sequencing and annotation.</title>
        <authorList>
            <consortium name="The Broad Institute Genomics Platform"/>
            <consortium name="The Broad Institute Genome Sequencing Center for Infectious Disease"/>
            <person name="Wu L."/>
            <person name="Ma J."/>
        </authorList>
    </citation>
    <scope>NUCLEOTIDE SEQUENCE [LARGE SCALE GENOMIC DNA]</scope>
    <source>
        <strain evidence="2">JCM 4565</strain>
    </source>
</reference>
<evidence type="ECO:0000313" key="1">
    <source>
        <dbReference type="EMBL" id="GAA0377073.1"/>
    </source>
</evidence>
<comment type="caution">
    <text evidence="1">The sequence shown here is derived from an EMBL/GenBank/DDBJ whole genome shotgun (WGS) entry which is preliminary data.</text>
</comment>
<evidence type="ECO:0000313" key="2">
    <source>
        <dbReference type="Proteomes" id="UP001500063"/>
    </source>
</evidence>
<protein>
    <submittedName>
        <fullName evidence="1">Uncharacterized protein</fullName>
    </submittedName>
</protein>
<accession>A0ABP3HT65</accession>
<name>A0ABP3HT65_9ACTN</name>
<sequence length="388" mass="39759">MPNFPTGSIGAAVESNSFATHSMVAKSAAELLKAELVLGRLVFRDAGSDFEGGVGDTVRVRIPKVVEAQSFTGSTSAVTTSVAERVVPVTLSAHGMNGVQLSAKDMDLNVENFGAQVLAPQVAGIAKFAEKAIAAQMQTVINGGTLEIDPSNPRKTITRAGSILDGREVGAKTRVLVVDPSVKEVLLNDPNLSSVADAGDPSALREALVGRLHGFNVFMSPYITGAVAMTRDAFAAAFRAPAKPQSVVGASQTDENGQGYASTWFMGFDLETRQERSIVEIFAGATVLNDQCAVGLKLGAQPSRPVVTATQIPATGGSVAGRADAGSHVLIHENGAVVGGALTDSKGAFSATAPSGWAAGSIHFVEVTSVAGGYSSEPAHTVVSVAAK</sequence>
<organism evidence="1 2">
    <name type="scientific">Streptomyces blastmyceticus</name>
    <dbReference type="NCBI Taxonomy" id="68180"/>
    <lineage>
        <taxon>Bacteria</taxon>
        <taxon>Bacillati</taxon>
        <taxon>Actinomycetota</taxon>
        <taxon>Actinomycetes</taxon>
        <taxon>Kitasatosporales</taxon>
        <taxon>Streptomycetaceae</taxon>
        <taxon>Streptomyces</taxon>
    </lineage>
</organism>
<keyword evidence="2" id="KW-1185">Reference proteome</keyword>
<gene>
    <name evidence="1" type="ORF">GCM10010319_64550</name>
</gene>
<dbReference type="EMBL" id="BAAABW010000038">
    <property type="protein sequence ID" value="GAA0377073.1"/>
    <property type="molecule type" value="Genomic_DNA"/>
</dbReference>
<dbReference type="InterPro" id="IPR013783">
    <property type="entry name" value="Ig-like_fold"/>
</dbReference>
<dbReference type="Gene3D" id="2.60.40.10">
    <property type="entry name" value="Immunoglobulins"/>
    <property type="match status" value="1"/>
</dbReference>
<dbReference type="Proteomes" id="UP001500063">
    <property type="component" value="Unassembled WGS sequence"/>
</dbReference>